<accession>A0A3G4ZNX3</accession>
<dbReference type="Gene3D" id="3.40.50.300">
    <property type="entry name" value="P-loop containing nucleotide triphosphate hydrolases"/>
    <property type="match status" value="2"/>
</dbReference>
<gene>
    <name evidence="6" type="ORF">Terrestrivirus9_29</name>
</gene>
<dbReference type="EMBL" id="MK071987">
    <property type="protein sequence ID" value="AYV76592.1"/>
    <property type="molecule type" value="Genomic_DNA"/>
</dbReference>
<feature type="domain" description="Helicase C-terminal" evidence="5">
    <location>
        <begin position="296"/>
        <end position="442"/>
    </location>
</feature>
<name>A0A3G4ZNX3_9VIRU</name>
<reference evidence="6" key="1">
    <citation type="submission" date="2018-10" db="EMBL/GenBank/DDBJ databases">
        <title>Hidden diversity of soil giant viruses.</title>
        <authorList>
            <person name="Schulz F."/>
            <person name="Alteio L."/>
            <person name="Goudeau D."/>
            <person name="Ryan E.M."/>
            <person name="Malmstrom R.R."/>
            <person name="Blanchard J."/>
            <person name="Woyke T."/>
        </authorList>
    </citation>
    <scope>NUCLEOTIDE SEQUENCE</scope>
    <source>
        <strain evidence="6">TEV1</strain>
    </source>
</reference>
<proteinExistence type="predicted"/>
<keyword evidence="1" id="KW-0547">Nucleotide-binding</keyword>
<dbReference type="InterPro" id="IPR027417">
    <property type="entry name" value="P-loop_NTPase"/>
</dbReference>
<evidence type="ECO:0000259" key="4">
    <source>
        <dbReference type="PROSITE" id="PS51192"/>
    </source>
</evidence>
<evidence type="ECO:0000313" key="6">
    <source>
        <dbReference type="EMBL" id="AYV76592.1"/>
    </source>
</evidence>
<protein>
    <submittedName>
        <fullName evidence="6">DEXDc helicase</fullName>
    </submittedName>
</protein>
<dbReference type="InterPro" id="IPR001650">
    <property type="entry name" value="Helicase_C-like"/>
</dbReference>
<feature type="domain" description="Helicase ATP-binding" evidence="4">
    <location>
        <begin position="21"/>
        <end position="180"/>
    </location>
</feature>
<evidence type="ECO:0000256" key="1">
    <source>
        <dbReference type="ARBA" id="ARBA00022741"/>
    </source>
</evidence>
<dbReference type="PROSITE" id="PS51194">
    <property type="entry name" value="HELICASE_CTER"/>
    <property type="match status" value="1"/>
</dbReference>
<dbReference type="GO" id="GO:0004386">
    <property type="term" value="F:helicase activity"/>
    <property type="evidence" value="ECO:0007669"/>
    <property type="project" value="UniProtKB-KW"/>
</dbReference>
<organism evidence="6">
    <name type="scientific">Terrestrivirus sp</name>
    <dbReference type="NCBI Taxonomy" id="2487775"/>
    <lineage>
        <taxon>Viruses</taxon>
        <taxon>Varidnaviria</taxon>
        <taxon>Bamfordvirae</taxon>
        <taxon>Nucleocytoviricota</taxon>
        <taxon>Megaviricetes</taxon>
        <taxon>Imitervirales</taxon>
        <taxon>Mimiviridae</taxon>
        <taxon>Klosneuvirinae</taxon>
    </lineage>
</organism>
<sequence>MDPSIAKELLSFQVAHVLQLDEALKGSNCILDASDTGTGKTYCAIALCKIKQLEPFIICPKSVINTWADVCKKFNVNMRGIANYEMLKGGKYYTNDFERIDCPYFDKIKVGEKIDFIFQLPIDTLVIFDEAHRCKNHKTSTSKLLLSAQTSGIKVLLLSATLADKLIAFSVFGTVFGLYNGIKKFNDWMRKQMVINKIKYANKNLDEEQIKLDIIHKTLFPKYGSRMKIKELGDLFPKNNIISQCYYMENYNEIDKLYDEINLAMEELKNKETRADGLGKIIRARQRIELLKVPVFVDIAEEALDNGYSVAIFVNFTETLYNLCHHLNSSCIIMGGQSTEERDTNIKDFQNNKEKVIVAMIQAGGVGVSLHDLYGRPRMSVISPPFSGIMLQQTLGRIFRAGSKSPAIQKIVYCAKSYEERICEIIKTKLKTISTINDGDLVGPKISMEKINQFNEYMNKGDESETWKAPPPPKDKVNND</sequence>
<evidence type="ECO:0000256" key="2">
    <source>
        <dbReference type="ARBA" id="ARBA00022840"/>
    </source>
</evidence>
<evidence type="ECO:0000256" key="3">
    <source>
        <dbReference type="SAM" id="MobiDB-lite"/>
    </source>
</evidence>
<feature type="region of interest" description="Disordered" evidence="3">
    <location>
        <begin position="460"/>
        <end position="480"/>
    </location>
</feature>
<dbReference type="SMART" id="SM00487">
    <property type="entry name" value="DEXDc"/>
    <property type="match status" value="1"/>
</dbReference>
<dbReference type="PROSITE" id="PS51192">
    <property type="entry name" value="HELICASE_ATP_BIND_1"/>
    <property type="match status" value="1"/>
</dbReference>
<dbReference type="GO" id="GO:0003676">
    <property type="term" value="F:nucleic acid binding"/>
    <property type="evidence" value="ECO:0007669"/>
    <property type="project" value="InterPro"/>
</dbReference>
<dbReference type="InterPro" id="IPR011545">
    <property type="entry name" value="DEAD/DEAH_box_helicase_dom"/>
</dbReference>
<dbReference type="SUPFAM" id="SSF52540">
    <property type="entry name" value="P-loop containing nucleoside triphosphate hydrolases"/>
    <property type="match status" value="2"/>
</dbReference>
<dbReference type="SMART" id="SM00490">
    <property type="entry name" value="HELICc"/>
    <property type="match status" value="1"/>
</dbReference>
<dbReference type="Pfam" id="PF00271">
    <property type="entry name" value="Helicase_C"/>
    <property type="match status" value="1"/>
</dbReference>
<keyword evidence="6" id="KW-0378">Hydrolase</keyword>
<dbReference type="InterPro" id="IPR014001">
    <property type="entry name" value="Helicase_ATP-bd"/>
</dbReference>
<evidence type="ECO:0000259" key="5">
    <source>
        <dbReference type="PROSITE" id="PS51194"/>
    </source>
</evidence>
<dbReference type="Pfam" id="PF00270">
    <property type="entry name" value="DEAD"/>
    <property type="match status" value="1"/>
</dbReference>
<keyword evidence="2" id="KW-0067">ATP-binding</keyword>
<dbReference type="GO" id="GO:0005524">
    <property type="term" value="F:ATP binding"/>
    <property type="evidence" value="ECO:0007669"/>
    <property type="project" value="UniProtKB-KW"/>
</dbReference>
<dbReference type="PANTHER" id="PTHR10799">
    <property type="entry name" value="SNF2/RAD54 HELICASE FAMILY"/>
    <property type="match status" value="1"/>
</dbReference>
<keyword evidence="6" id="KW-0347">Helicase</keyword>